<organism evidence="2 3">
    <name type="scientific">Fusarium vanettenii (strain ATCC MYA-4622 / CBS 123669 / FGSC 9596 / NRRL 45880 / 77-13-4)</name>
    <name type="common">Fusarium solani subsp. pisi</name>
    <dbReference type="NCBI Taxonomy" id="660122"/>
    <lineage>
        <taxon>Eukaryota</taxon>
        <taxon>Fungi</taxon>
        <taxon>Dikarya</taxon>
        <taxon>Ascomycota</taxon>
        <taxon>Pezizomycotina</taxon>
        <taxon>Sordariomycetes</taxon>
        <taxon>Hypocreomycetidae</taxon>
        <taxon>Hypocreales</taxon>
        <taxon>Nectriaceae</taxon>
        <taxon>Fusarium</taxon>
        <taxon>Fusarium solani species complex</taxon>
        <taxon>Fusarium vanettenii</taxon>
    </lineage>
</organism>
<dbReference type="Proteomes" id="UP000005206">
    <property type="component" value="Unassembled WGS sequence"/>
</dbReference>
<sequence>MNSSFTTGPSDVESQFSTSETNVMSTIEARPLPFESMTYPIPSSSPAYPRPSSTAEGSNIEEKGSGGYIIIEGLFPRVLLPEIPNNEREYLVSCISCSYRKLEKALLLVKKNNLSFRVLSSSSFQELLSYYNKLIGFHNLTESHTGCLKISLGLEEEEPESPAFNSLISRIRRLITILKYTQEPKMLLSEAIEKYTKEGLFESEKRHIPLDNSTRWNSTYFMLRPSIKLQGQAYTTISQGLEDLQLGYNRKQDKG</sequence>
<dbReference type="InterPro" id="IPR012337">
    <property type="entry name" value="RNaseH-like_sf"/>
</dbReference>
<dbReference type="InParanoid" id="C7ZQQ3"/>
<dbReference type="HOGENOM" id="CLU_1090256_0_0_1"/>
<protein>
    <submittedName>
        <fullName evidence="2">Uncharacterized protein</fullName>
    </submittedName>
</protein>
<dbReference type="SUPFAM" id="SSF53098">
    <property type="entry name" value="Ribonuclease H-like"/>
    <property type="match status" value="1"/>
</dbReference>
<dbReference type="AlphaFoldDB" id="C7ZQQ3"/>
<keyword evidence="3" id="KW-1185">Reference proteome</keyword>
<feature type="compositionally biased region" description="Low complexity" evidence="1">
    <location>
        <begin position="42"/>
        <end position="53"/>
    </location>
</feature>
<reference evidence="2 3" key="1">
    <citation type="journal article" date="2009" name="PLoS Genet.">
        <title>The genome of Nectria haematococca: contribution of supernumerary chromosomes to gene expansion.</title>
        <authorList>
            <person name="Coleman J.J."/>
            <person name="Rounsley S.D."/>
            <person name="Rodriguez-Carres M."/>
            <person name="Kuo A."/>
            <person name="Wasmann C.C."/>
            <person name="Grimwood J."/>
            <person name="Schmutz J."/>
            <person name="Taga M."/>
            <person name="White G.J."/>
            <person name="Zhou S."/>
            <person name="Schwartz D.C."/>
            <person name="Freitag M."/>
            <person name="Ma L.J."/>
            <person name="Danchin E.G."/>
            <person name="Henrissat B."/>
            <person name="Coutinho P.M."/>
            <person name="Nelson D.R."/>
            <person name="Straney D."/>
            <person name="Napoli C.A."/>
            <person name="Barker B.M."/>
            <person name="Gribskov M."/>
            <person name="Rep M."/>
            <person name="Kroken S."/>
            <person name="Molnar I."/>
            <person name="Rensing C."/>
            <person name="Kennell J.C."/>
            <person name="Zamora J."/>
            <person name="Farman M.L."/>
            <person name="Selker E.U."/>
            <person name="Salamov A."/>
            <person name="Shapiro H."/>
            <person name="Pangilinan J."/>
            <person name="Lindquist E."/>
            <person name="Lamers C."/>
            <person name="Grigoriev I.V."/>
            <person name="Geiser D.M."/>
            <person name="Covert S.F."/>
            <person name="Temporini E."/>
            <person name="Vanetten H.D."/>
        </authorList>
    </citation>
    <scope>NUCLEOTIDE SEQUENCE [LARGE SCALE GENOMIC DNA]</scope>
    <source>
        <strain evidence="3">ATCC MYA-4622 / CBS 123669 / FGSC 9596 / NRRL 45880 / 77-13-4</strain>
    </source>
</reference>
<evidence type="ECO:0000256" key="1">
    <source>
        <dbReference type="SAM" id="MobiDB-lite"/>
    </source>
</evidence>
<name>C7ZQQ3_FUSV7</name>
<dbReference type="GeneID" id="9666890"/>
<proteinExistence type="predicted"/>
<feature type="region of interest" description="Disordered" evidence="1">
    <location>
        <begin position="42"/>
        <end position="61"/>
    </location>
</feature>
<dbReference type="KEGG" id="nhe:NECHADRAFT_89276"/>
<dbReference type="OrthoDB" id="4979667at2759"/>
<evidence type="ECO:0000313" key="3">
    <source>
        <dbReference type="Proteomes" id="UP000005206"/>
    </source>
</evidence>
<gene>
    <name evidence="2" type="ORF">NECHADRAFT_89276</name>
</gene>
<feature type="region of interest" description="Disordered" evidence="1">
    <location>
        <begin position="1"/>
        <end position="22"/>
    </location>
</feature>
<dbReference type="VEuPathDB" id="FungiDB:NECHADRAFT_89276"/>
<evidence type="ECO:0000313" key="2">
    <source>
        <dbReference type="EMBL" id="EEU33655.1"/>
    </source>
</evidence>
<accession>C7ZQQ3</accession>
<dbReference type="EMBL" id="GG699005">
    <property type="protein sequence ID" value="EEU33655.1"/>
    <property type="molecule type" value="Genomic_DNA"/>
</dbReference>
<dbReference type="RefSeq" id="XP_003039368.1">
    <property type="nucleotide sequence ID" value="XM_003039322.1"/>
</dbReference>